<evidence type="ECO:0000259" key="2">
    <source>
        <dbReference type="PROSITE" id="PS50108"/>
    </source>
</evidence>
<dbReference type="PANTHER" id="PTHR46931:SF14">
    <property type="entry name" value="CRIB DOMAIN-CONTAINING PROTEIN RIC2"/>
    <property type="match status" value="1"/>
</dbReference>
<dbReference type="OMA" id="DPIRGWD"/>
<sequence>MPCESLAMHLIFIIMERLVLLPFSGGCDSQYGVAVLDQRRARRSPPFRKGIQGNEDMGSQALLGESRKISAPGRSTAIVPKPHFSHGFQRLLKHIRSMSQLFGCKDDADMHIGLPTNVKHVTHIGWGGGAEASDPMNGWEALLQPPKICNALYTLTS</sequence>
<dbReference type="InterPro" id="IPR044509">
    <property type="entry name" value="RIC2/4"/>
</dbReference>
<dbReference type="PANTHER" id="PTHR46931">
    <property type="entry name" value="CRIB DOMAIN-CONTAINING PROTEIN RIC2"/>
    <property type="match status" value="1"/>
</dbReference>
<proteinExistence type="predicted"/>
<dbReference type="PROSITE" id="PS50108">
    <property type="entry name" value="CRIB"/>
    <property type="match status" value="1"/>
</dbReference>
<name>A0A7N0T885_KALFE</name>
<dbReference type="AlphaFoldDB" id="A0A7N0T885"/>
<dbReference type="Proteomes" id="UP000594263">
    <property type="component" value="Unplaced"/>
</dbReference>
<evidence type="ECO:0000313" key="4">
    <source>
        <dbReference type="Proteomes" id="UP000594263"/>
    </source>
</evidence>
<dbReference type="InterPro" id="IPR000095">
    <property type="entry name" value="CRIB_dom"/>
</dbReference>
<feature type="chain" id="PRO_5029589026" description="CRIB domain-containing protein" evidence="1">
    <location>
        <begin position="30"/>
        <end position="157"/>
    </location>
</feature>
<accession>A0A7N0T885</accession>
<feature type="signal peptide" evidence="1">
    <location>
        <begin position="1"/>
        <end position="29"/>
    </location>
</feature>
<evidence type="ECO:0000256" key="1">
    <source>
        <dbReference type="SAM" id="SignalP"/>
    </source>
</evidence>
<organism evidence="3 4">
    <name type="scientific">Kalanchoe fedtschenkoi</name>
    <name type="common">Lavender scallops</name>
    <name type="synonym">South American air plant</name>
    <dbReference type="NCBI Taxonomy" id="63787"/>
    <lineage>
        <taxon>Eukaryota</taxon>
        <taxon>Viridiplantae</taxon>
        <taxon>Streptophyta</taxon>
        <taxon>Embryophyta</taxon>
        <taxon>Tracheophyta</taxon>
        <taxon>Spermatophyta</taxon>
        <taxon>Magnoliopsida</taxon>
        <taxon>eudicotyledons</taxon>
        <taxon>Gunneridae</taxon>
        <taxon>Pentapetalae</taxon>
        <taxon>Saxifragales</taxon>
        <taxon>Crassulaceae</taxon>
        <taxon>Kalanchoe</taxon>
    </lineage>
</organism>
<dbReference type="Pfam" id="PF00786">
    <property type="entry name" value="PBD"/>
    <property type="match status" value="1"/>
</dbReference>
<keyword evidence="4" id="KW-1185">Reference proteome</keyword>
<protein>
    <recommendedName>
        <fullName evidence="2">CRIB domain-containing protein</fullName>
    </recommendedName>
</protein>
<evidence type="ECO:0000313" key="3">
    <source>
        <dbReference type="EnsemblPlants" id="Kaladp0024s0825.1.v1.1"/>
    </source>
</evidence>
<dbReference type="Gramene" id="Kaladp0024s0825.1.v1.1">
    <property type="protein sequence ID" value="Kaladp0024s0825.1.v1.1"/>
    <property type="gene ID" value="Kaladp0024s0825.v1.1"/>
</dbReference>
<dbReference type="SMART" id="SM00285">
    <property type="entry name" value="PBD"/>
    <property type="match status" value="1"/>
</dbReference>
<reference evidence="3" key="1">
    <citation type="submission" date="2021-01" db="UniProtKB">
        <authorList>
            <consortium name="EnsemblPlants"/>
        </authorList>
    </citation>
    <scope>IDENTIFICATION</scope>
</reference>
<feature type="domain" description="CRIB" evidence="2">
    <location>
        <begin position="112"/>
        <end position="125"/>
    </location>
</feature>
<keyword evidence="1" id="KW-0732">Signal</keyword>
<dbReference type="EnsemblPlants" id="Kaladp0024s0825.1.v1.1">
    <property type="protein sequence ID" value="Kaladp0024s0825.1.v1.1"/>
    <property type="gene ID" value="Kaladp0024s0825.v1.1"/>
</dbReference>